<evidence type="ECO:0000256" key="1">
    <source>
        <dbReference type="ARBA" id="ARBA00004442"/>
    </source>
</evidence>
<evidence type="ECO:0000256" key="7">
    <source>
        <dbReference type="ARBA" id="ARBA00023237"/>
    </source>
</evidence>
<dbReference type="Proteomes" id="UP001595617">
    <property type="component" value="Unassembled WGS sequence"/>
</dbReference>
<evidence type="ECO:0000256" key="6">
    <source>
        <dbReference type="ARBA" id="ARBA00023136"/>
    </source>
</evidence>
<evidence type="ECO:0000313" key="9">
    <source>
        <dbReference type="EMBL" id="MFC3851427.1"/>
    </source>
</evidence>
<keyword evidence="6" id="KW-0472">Membrane</keyword>
<dbReference type="RefSeq" id="WP_380692580.1">
    <property type="nucleotide sequence ID" value="NZ_JBHRYR010000002.1"/>
</dbReference>
<protein>
    <submittedName>
        <fullName evidence="9">TolC family protein</fullName>
    </submittedName>
</protein>
<dbReference type="InterPro" id="IPR051906">
    <property type="entry name" value="TolC-like"/>
</dbReference>
<evidence type="ECO:0000313" key="10">
    <source>
        <dbReference type="Proteomes" id="UP001595617"/>
    </source>
</evidence>
<accession>A0ABV7ZSC8</accession>
<evidence type="ECO:0000256" key="4">
    <source>
        <dbReference type="ARBA" id="ARBA00022452"/>
    </source>
</evidence>
<keyword evidence="8" id="KW-0732">Signal</keyword>
<reference evidence="10" key="1">
    <citation type="journal article" date="2019" name="Int. J. Syst. Evol. Microbiol.">
        <title>The Global Catalogue of Microorganisms (GCM) 10K type strain sequencing project: providing services to taxonomists for standard genome sequencing and annotation.</title>
        <authorList>
            <consortium name="The Broad Institute Genomics Platform"/>
            <consortium name="The Broad Institute Genome Sequencing Center for Infectious Disease"/>
            <person name="Wu L."/>
            <person name="Ma J."/>
        </authorList>
    </citation>
    <scope>NUCLEOTIDE SEQUENCE [LARGE SCALE GENOMIC DNA]</scope>
    <source>
        <strain evidence="10">IBRC 10765</strain>
    </source>
</reference>
<evidence type="ECO:0000256" key="2">
    <source>
        <dbReference type="ARBA" id="ARBA00007613"/>
    </source>
</evidence>
<keyword evidence="4" id="KW-1134">Transmembrane beta strand</keyword>
<evidence type="ECO:0000256" key="5">
    <source>
        <dbReference type="ARBA" id="ARBA00022692"/>
    </source>
</evidence>
<keyword evidence="7" id="KW-0998">Cell outer membrane</keyword>
<gene>
    <name evidence="9" type="ORF">ACFOOG_01165</name>
</gene>
<sequence>MKPRHVLWLTAFPLALFNHVMAEQAPLSMPEYLPLALQHHVSIQQHQARLPGERLAVNEARQHYRPQFTLSSGWEVNETARVDNKAPLPDTPFQVQQGSSVGLDATWTLPFGTQLQLGTEQQYGQQTGQTASGIPEKYQHIQQYQVEVTQPLLRSWKPENQRLPLRRAETAFEEYQLEGTLAEWAIMRESLERLIAVQAQFDRVAVFRELEEAYRYLLTVTEQQRLAGRATDLDVATAELELARQTNQRQQEEQRYLARQADLRRSLIGVELPSVAPFASLNDFIAWLSSAANPDTPYNPLLTREHPEWQQRVLARQQAEYNVREAQRQHWPTLDAFYRYQHDVRERLPDTETTSWGVRLTYRINNVPVYVSQRRAEGQWLSAQWAEQDTQAQLRADAENWQAEWAMLGQQAELLNRSVELTERGLHQQRQRLEAGFASFRDVQQQQQALLDRQQERVELDTQRAQALIERLYAQQPTMAQLWAKETR</sequence>
<comment type="similarity">
    <text evidence="2">Belongs to the outer membrane factor (OMF) (TC 1.B.17) family.</text>
</comment>
<evidence type="ECO:0000256" key="8">
    <source>
        <dbReference type="SAM" id="SignalP"/>
    </source>
</evidence>
<dbReference type="PANTHER" id="PTHR30026:SF20">
    <property type="entry name" value="OUTER MEMBRANE PROTEIN TOLC"/>
    <property type="match status" value="1"/>
</dbReference>
<dbReference type="SUPFAM" id="SSF56954">
    <property type="entry name" value="Outer membrane efflux proteins (OEP)"/>
    <property type="match status" value="1"/>
</dbReference>
<dbReference type="Pfam" id="PF02321">
    <property type="entry name" value="OEP"/>
    <property type="match status" value="1"/>
</dbReference>
<comment type="caution">
    <text evidence="9">The sequence shown here is derived from an EMBL/GenBank/DDBJ whole genome shotgun (WGS) entry which is preliminary data.</text>
</comment>
<feature type="chain" id="PRO_5045416574" evidence="8">
    <location>
        <begin position="23"/>
        <end position="488"/>
    </location>
</feature>
<keyword evidence="3" id="KW-0813">Transport</keyword>
<keyword evidence="5" id="KW-0812">Transmembrane</keyword>
<dbReference type="PANTHER" id="PTHR30026">
    <property type="entry name" value="OUTER MEMBRANE PROTEIN TOLC"/>
    <property type="match status" value="1"/>
</dbReference>
<dbReference type="Gene3D" id="1.20.1600.10">
    <property type="entry name" value="Outer membrane efflux proteins (OEP)"/>
    <property type="match status" value="1"/>
</dbReference>
<proteinExistence type="inferred from homology"/>
<feature type="signal peptide" evidence="8">
    <location>
        <begin position="1"/>
        <end position="22"/>
    </location>
</feature>
<name>A0ABV7ZSC8_9GAMM</name>
<organism evidence="9 10">
    <name type="scientific">Saccharospirillum mangrovi</name>
    <dbReference type="NCBI Taxonomy" id="2161747"/>
    <lineage>
        <taxon>Bacteria</taxon>
        <taxon>Pseudomonadati</taxon>
        <taxon>Pseudomonadota</taxon>
        <taxon>Gammaproteobacteria</taxon>
        <taxon>Oceanospirillales</taxon>
        <taxon>Saccharospirillaceae</taxon>
        <taxon>Saccharospirillum</taxon>
    </lineage>
</organism>
<comment type="subcellular location">
    <subcellularLocation>
        <location evidence="1">Cell outer membrane</location>
    </subcellularLocation>
</comment>
<keyword evidence="10" id="KW-1185">Reference proteome</keyword>
<dbReference type="EMBL" id="JBHRYR010000002">
    <property type="protein sequence ID" value="MFC3851427.1"/>
    <property type="molecule type" value="Genomic_DNA"/>
</dbReference>
<dbReference type="InterPro" id="IPR003423">
    <property type="entry name" value="OMP_efflux"/>
</dbReference>
<evidence type="ECO:0000256" key="3">
    <source>
        <dbReference type="ARBA" id="ARBA00022448"/>
    </source>
</evidence>